<accession>H0UNQ8</accession>
<dbReference type="GO" id="GO:0016787">
    <property type="term" value="F:hydrolase activity"/>
    <property type="evidence" value="ECO:0007669"/>
    <property type="project" value="UniProtKB-KW"/>
</dbReference>
<dbReference type="AlphaFoldDB" id="H0UNQ8"/>
<gene>
    <name evidence="1" type="ORF">TheveDRAFT_1354</name>
</gene>
<dbReference type="Proteomes" id="UP000005730">
    <property type="component" value="Chromosome"/>
</dbReference>
<keyword evidence="1" id="KW-0378">Hydrolase</keyword>
<dbReference type="InterPro" id="IPR029058">
    <property type="entry name" value="AB_hydrolase_fold"/>
</dbReference>
<name>H0UNQ8_9BACT</name>
<evidence type="ECO:0000313" key="1">
    <source>
        <dbReference type="EMBL" id="EHM10473.1"/>
    </source>
</evidence>
<keyword evidence="2" id="KW-1185">Reference proteome</keyword>
<dbReference type="HOGENOM" id="CLU_1072735_0_0_0"/>
<dbReference type="Gene3D" id="3.40.50.1820">
    <property type="entry name" value="alpha/beta hydrolase"/>
    <property type="match status" value="1"/>
</dbReference>
<dbReference type="EMBL" id="CM001377">
    <property type="protein sequence ID" value="EHM10473.1"/>
    <property type="molecule type" value="Genomic_DNA"/>
</dbReference>
<evidence type="ECO:0000313" key="2">
    <source>
        <dbReference type="Proteomes" id="UP000005730"/>
    </source>
</evidence>
<sequence>MSVLKDVAADFETLCLDGSFGDKKVLVHLIRPAEGWNGGLMVVFHGVHGTALPDPGNKYGDLGRLIASRGAVAAVVETSRLRRDRGSFGSDKNRWAREAFTGKTFAQEMEDLSRAVRGALETVDPKWLWLWGFSLGGIGAMLLASGASRMLGVEPPVDRVMGVVTSGTGDTLRDNADLGMLELPILNSLPDRSVLHEGAKGLNSSYFAAFRGTEDDLFSVGSCRRLVDLVPLSEENKFLQEIPGVDHSFRTVNGEPSREPLKMMVDRVRLWWP</sequence>
<dbReference type="OrthoDB" id="4054at2"/>
<dbReference type="STRING" id="926567.TheveDRAFT_1354"/>
<organism evidence="1 2">
    <name type="scientific">Thermanaerovibrio velox DSM 12556</name>
    <dbReference type="NCBI Taxonomy" id="926567"/>
    <lineage>
        <taxon>Bacteria</taxon>
        <taxon>Thermotogati</taxon>
        <taxon>Synergistota</taxon>
        <taxon>Synergistia</taxon>
        <taxon>Synergistales</taxon>
        <taxon>Synergistaceae</taxon>
        <taxon>Thermanaerovibrio</taxon>
    </lineage>
</organism>
<dbReference type="RefSeq" id="WP_006583967.1">
    <property type="nucleotide sequence ID" value="NZ_CM001377.1"/>
</dbReference>
<proteinExistence type="predicted"/>
<dbReference type="SUPFAM" id="SSF53474">
    <property type="entry name" value="alpha/beta-Hydrolases"/>
    <property type="match status" value="1"/>
</dbReference>
<reference evidence="1 2" key="1">
    <citation type="submission" date="2011-10" db="EMBL/GenBank/DDBJ databases">
        <title>The Noncontiguous Finished genome of Thermanaerovibrio velox DSM 12556.</title>
        <authorList>
            <consortium name="US DOE Joint Genome Institute (JGI-PGF)"/>
            <person name="Lucas S."/>
            <person name="Copeland A."/>
            <person name="Lapidus A."/>
            <person name="Glavina del Rio T."/>
            <person name="Dalin E."/>
            <person name="Tice H."/>
            <person name="Bruce D."/>
            <person name="Goodwin L."/>
            <person name="Pitluck S."/>
            <person name="Peters L."/>
            <person name="Mikhailova N."/>
            <person name="Teshima H."/>
            <person name="Kyrpides N."/>
            <person name="Mavromatis K."/>
            <person name="Ivanova N."/>
            <person name="Markowitz V."/>
            <person name="Cheng J.-F."/>
            <person name="Hugenholtz P."/>
            <person name="Woyke T."/>
            <person name="Wu D."/>
            <person name="Spring S."/>
            <person name="Brambilla E.-M."/>
            <person name="Klenk H.-P."/>
            <person name="Eisen J.A."/>
        </authorList>
    </citation>
    <scope>NUCLEOTIDE SEQUENCE [LARGE SCALE GENOMIC DNA]</scope>
    <source>
        <strain evidence="1 2">DSM 12556</strain>
    </source>
</reference>
<protein>
    <submittedName>
        <fullName evidence="1">Dienelactone hydrolase-like enzyme</fullName>
    </submittedName>
</protein>
<dbReference type="eggNOG" id="COG1073">
    <property type="taxonomic scope" value="Bacteria"/>
</dbReference>